<dbReference type="CDD" id="cd02440">
    <property type="entry name" value="AdoMet_MTases"/>
    <property type="match status" value="1"/>
</dbReference>
<dbReference type="AlphaFoldDB" id="A0A229RD71"/>
<evidence type="ECO:0000259" key="4">
    <source>
        <dbReference type="Pfam" id="PF13649"/>
    </source>
</evidence>
<dbReference type="RefSeq" id="WP_020637635.1">
    <property type="nucleotide sequence ID" value="NZ_KB913032.1"/>
</dbReference>
<dbReference type="PANTHER" id="PTHR43464">
    <property type="entry name" value="METHYLTRANSFERASE"/>
    <property type="match status" value="1"/>
</dbReference>
<evidence type="ECO:0000256" key="3">
    <source>
        <dbReference type="ARBA" id="ARBA00022691"/>
    </source>
</evidence>
<dbReference type="SUPFAM" id="SSF53335">
    <property type="entry name" value="S-adenosyl-L-methionine-dependent methyltransferases"/>
    <property type="match status" value="1"/>
</dbReference>
<dbReference type="InterPro" id="IPR029063">
    <property type="entry name" value="SAM-dependent_MTases_sf"/>
</dbReference>
<dbReference type="GO" id="GO:0032259">
    <property type="term" value="P:methylation"/>
    <property type="evidence" value="ECO:0007669"/>
    <property type="project" value="UniProtKB-KW"/>
</dbReference>
<dbReference type="EMBL" id="NMQU01000122">
    <property type="protein sequence ID" value="OXM44381.1"/>
    <property type="molecule type" value="Genomic_DNA"/>
</dbReference>
<protein>
    <submittedName>
        <fullName evidence="5">Class I SAM-dependent methyltransferase</fullName>
    </submittedName>
</protein>
<dbReference type="GO" id="GO:0008168">
    <property type="term" value="F:methyltransferase activity"/>
    <property type="evidence" value="ECO:0007669"/>
    <property type="project" value="UniProtKB-KW"/>
</dbReference>
<accession>A0A229RD71</accession>
<proteinExistence type="predicted"/>
<keyword evidence="3" id="KW-0949">S-adenosyl-L-methionine</keyword>
<dbReference type="PANTHER" id="PTHR43464:SF19">
    <property type="entry name" value="UBIQUINONE BIOSYNTHESIS O-METHYLTRANSFERASE, MITOCHONDRIAL"/>
    <property type="match status" value="1"/>
</dbReference>
<comment type="caution">
    <text evidence="5">The sequence shown here is derived from an EMBL/GenBank/DDBJ whole genome shotgun (WGS) entry which is preliminary data.</text>
</comment>
<sequence>MADQAGALLEALPDLAGRAVLVVGCGDGRFPRLFRGNGARRVVGVDADQALIAVAQREEERDPAGISYEVHQLARLPVMGTFDIVTAFLDSPGPLGRVAASLAPGGLLVIVAPTGISLEESLRDNGFQDIVRHRHESGDVHSARKAS</sequence>
<keyword evidence="6" id="KW-1185">Reference proteome</keyword>
<gene>
    <name evidence="5" type="ORF">CFP75_34790</name>
</gene>
<dbReference type="InterPro" id="IPR041698">
    <property type="entry name" value="Methyltransf_25"/>
</dbReference>
<dbReference type="Proteomes" id="UP000215563">
    <property type="component" value="Unassembled WGS sequence"/>
</dbReference>
<organism evidence="5 6">
    <name type="scientific">Amycolatopsis alba DSM 44262</name>
    <dbReference type="NCBI Taxonomy" id="1125972"/>
    <lineage>
        <taxon>Bacteria</taxon>
        <taxon>Bacillati</taxon>
        <taxon>Actinomycetota</taxon>
        <taxon>Actinomycetes</taxon>
        <taxon>Pseudonocardiales</taxon>
        <taxon>Pseudonocardiaceae</taxon>
        <taxon>Amycolatopsis</taxon>
    </lineage>
</organism>
<keyword evidence="1 5" id="KW-0489">Methyltransferase</keyword>
<evidence type="ECO:0000313" key="5">
    <source>
        <dbReference type="EMBL" id="OXM44381.1"/>
    </source>
</evidence>
<dbReference type="Gene3D" id="3.40.50.150">
    <property type="entry name" value="Vaccinia Virus protein VP39"/>
    <property type="match status" value="1"/>
</dbReference>
<evidence type="ECO:0000256" key="2">
    <source>
        <dbReference type="ARBA" id="ARBA00022679"/>
    </source>
</evidence>
<feature type="domain" description="Methyltransferase" evidence="4">
    <location>
        <begin position="20"/>
        <end position="106"/>
    </location>
</feature>
<keyword evidence="2 5" id="KW-0808">Transferase</keyword>
<evidence type="ECO:0000313" key="6">
    <source>
        <dbReference type="Proteomes" id="UP000215563"/>
    </source>
</evidence>
<evidence type="ECO:0000256" key="1">
    <source>
        <dbReference type="ARBA" id="ARBA00022603"/>
    </source>
</evidence>
<dbReference type="OrthoDB" id="9791837at2"/>
<reference evidence="5 6" key="1">
    <citation type="submission" date="2017-07" db="EMBL/GenBank/DDBJ databases">
        <title>Amycolatopsis alba DSM 44262 Genome sequencing and assembly.</title>
        <authorList>
            <person name="Kaur N."/>
            <person name="Mayilraj S."/>
        </authorList>
    </citation>
    <scope>NUCLEOTIDE SEQUENCE [LARGE SCALE GENOMIC DNA]</scope>
    <source>
        <strain evidence="5 6">DSM 44262</strain>
    </source>
</reference>
<name>A0A229RD71_AMYAL</name>
<dbReference type="Pfam" id="PF13649">
    <property type="entry name" value="Methyltransf_25"/>
    <property type="match status" value="1"/>
</dbReference>